<dbReference type="SUPFAM" id="SSF55729">
    <property type="entry name" value="Acyl-CoA N-acyltransferases (Nat)"/>
    <property type="match status" value="1"/>
</dbReference>
<evidence type="ECO:0000259" key="1">
    <source>
        <dbReference type="Pfam" id="PF13480"/>
    </source>
</evidence>
<keyword evidence="2" id="KW-0808">Transferase</keyword>
<name>A0A848F434_9BURK</name>
<protein>
    <submittedName>
        <fullName evidence="2">GNAT family N-acetyltransferase</fullName>
    </submittedName>
</protein>
<keyword evidence="3" id="KW-1185">Reference proteome</keyword>
<dbReference type="InterPro" id="IPR038740">
    <property type="entry name" value="BioF2-like_GNAT_dom"/>
</dbReference>
<dbReference type="GO" id="GO:0016740">
    <property type="term" value="F:transferase activity"/>
    <property type="evidence" value="ECO:0007669"/>
    <property type="project" value="UniProtKB-KW"/>
</dbReference>
<feature type="domain" description="BioF2-like acetyltransferase" evidence="1">
    <location>
        <begin position="173"/>
        <end position="310"/>
    </location>
</feature>
<dbReference type="Gene3D" id="3.40.630.30">
    <property type="match status" value="1"/>
</dbReference>
<evidence type="ECO:0000313" key="3">
    <source>
        <dbReference type="Proteomes" id="UP000574067"/>
    </source>
</evidence>
<sequence length="354" mass="39578">MAPLCVRRLEELPPDALALLARAEHDGIELGAPWLRNFLGTMPELCQGAYFHLLCREGRAVAVLPLLARADTAQRGRVQSLANYYSALWAPALDPTLTAAELALLLRDVVRRHAPLRSLHLAPMDPDSRAWALLRAALRLAGLPAWDFFAFGNWYLRTEVDWAGYLAARPGELRNTIRRAEKRLLKAGARVEIVTGGERLVTATRAYEQVYAASWKQPEPHAAFMPGLIRTCALHGWLRLGVVWLEERPIAAQLWIVAHGKAAIYKLAYDEAFKALGSGTVLTARLMCHVLDVDRVAEVDYLMGDDAYKRSWMSQRRERRGIVAYNPRSPRGLMGAAGEALIRLLKPLRDKARP</sequence>
<proteinExistence type="predicted"/>
<dbReference type="EMBL" id="JABBFW010000002">
    <property type="protein sequence ID" value="NML14404.1"/>
    <property type="molecule type" value="Genomic_DNA"/>
</dbReference>
<dbReference type="Proteomes" id="UP000574067">
    <property type="component" value="Unassembled WGS sequence"/>
</dbReference>
<accession>A0A848F434</accession>
<evidence type="ECO:0000313" key="2">
    <source>
        <dbReference type="EMBL" id="NML14404.1"/>
    </source>
</evidence>
<gene>
    <name evidence="2" type="ORF">HHL10_05355</name>
</gene>
<comment type="caution">
    <text evidence="2">The sequence shown here is derived from an EMBL/GenBank/DDBJ whole genome shotgun (WGS) entry which is preliminary data.</text>
</comment>
<reference evidence="2 3" key="1">
    <citation type="submission" date="2020-04" db="EMBL/GenBank/DDBJ databases">
        <title>Azohydromonas sp. isolated from soil.</title>
        <authorList>
            <person name="Dahal R.H."/>
        </authorList>
    </citation>
    <scope>NUCLEOTIDE SEQUENCE [LARGE SCALE GENOMIC DNA]</scope>
    <source>
        <strain evidence="2 3">G-1-1-14</strain>
    </source>
</reference>
<dbReference type="AlphaFoldDB" id="A0A848F434"/>
<dbReference type="Pfam" id="PF13480">
    <property type="entry name" value="Acetyltransf_6"/>
    <property type="match status" value="1"/>
</dbReference>
<organism evidence="2 3">
    <name type="scientific">Azohydromonas caseinilytica</name>
    <dbReference type="NCBI Taxonomy" id="2728836"/>
    <lineage>
        <taxon>Bacteria</taxon>
        <taxon>Pseudomonadati</taxon>
        <taxon>Pseudomonadota</taxon>
        <taxon>Betaproteobacteria</taxon>
        <taxon>Burkholderiales</taxon>
        <taxon>Sphaerotilaceae</taxon>
        <taxon>Azohydromonas</taxon>
    </lineage>
</organism>
<dbReference type="InterPro" id="IPR016181">
    <property type="entry name" value="Acyl_CoA_acyltransferase"/>
</dbReference>
<dbReference type="RefSeq" id="WP_169159283.1">
    <property type="nucleotide sequence ID" value="NZ_JABBFW010000002.1"/>
</dbReference>